<gene>
    <name evidence="1" type="ORF">Tco_0657345</name>
</gene>
<protein>
    <submittedName>
        <fullName evidence="1">Uncharacterized protein</fullName>
    </submittedName>
</protein>
<evidence type="ECO:0000313" key="2">
    <source>
        <dbReference type="Proteomes" id="UP001151760"/>
    </source>
</evidence>
<accession>A0ABQ4XBB1</accession>
<reference evidence="1" key="1">
    <citation type="journal article" date="2022" name="Int. J. Mol. Sci.">
        <title>Draft Genome of Tanacetum Coccineum: Genomic Comparison of Closely Related Tanacetum-Family Plants.</title>
        <authorList>
            <person name="Yamashiro T."/>
            <person name="Shiraishi A."/>
            <person name="Nakayama K."/>
            <person name="Satake H."/>
        </authorList>
    </citation>
    <scope>NUCLEOTIDE SEQUENCE</scope>
</reference>
<reference evidence="1" key="2">
    <citation type="submission" date="2022-01" db="EMBL/GenBank/DDBJ databases">
        <authorList>
            <person name="Yamashiro T."/>
            <person name="Shiraishi A."/>
            <person name="Satake H."/>
            <person name="Nakayama K."/>
        </authorList>
    </citation>
    <scope>NUCLEOTIDE SEQUENCE</scope>
</reference>
<comment type="caution">
    <text evidence="1">The sequence shown here is derived from an EMBL/GenBank/DDBJ whole genome shotgun (WGS) entry which is preliminary data.</text>
</comment>
<organism evidence="1 2">
    <name type="scientific">Tanacetum coccineum</name>
    <dbReference type="NCBI Taxonomy" id="301880"/>
    <lineage>
        <taxon>Eukaryota</taxon>
        <taxon>Viridiplantae</taxon>
        <taxon>Streptophyta</taxon>
        <taxon>Embryophyta</taxon>
        <taxon>Tracheophyta</taxon>
        <taxon>Spermatophyta</taxon>
        <taxon>Magnoliopsida</taxon>
        <taxon>eudicotyledons</taxon>
        <taxon>Gunneridae</taxon>
        <taxon>Pentapetalae</taxon>
        <taxon>asterids</taxon>
        <taxon>campanulids</taxon>
        <taxon>Asterales</taxon>
        <taxon>Asteraceae</taxon>
        <taxon>Asteroideae</taxon>
        <taxon>Anthemideae</taxon>
        <taxon>Anthemidinae</taxon>
        <taxon>Tanacetum</taxon>
    </lineage>
</organism>
<keyword evidence="2" id="KW-1185">Reference proteome</keyword>
<proteinExistence type="predicted"/>
<sequence>MISMMLHFMFPPRRGVTQDVASRWKSDPAGMGIGIYAYSLLMSSGCVGDLRRIFFCLDAAVIVAEITIFRSTITALIMPKDVKLLGEGETMGSTPGSVLMYGTTALSAVF</sequence>
<evidence type="ECO:0000313" key="1">
    <source>
        <dbReference type="EMBL" id="GJS62561.1"/>
    </source>
</evidence>
<dbReference type="EMBL" id="BQNB010009369">
    <property type="protein sequence ID" value="GJS62561.1"/>
    <property type="molecule type" value="Genomic_DNA"/>
</dbReference>
<dbReference type="Proteomes" id="UP001151760">
    <property type="component" value="Unassembled WGS sequence"/>
</dbReference>
<name>A0ABQ4XBB1_9ASTR</name>